<name>A0A7X2M1A0_9BACI</name>
<dbReference type="EMBL" id="WKKI01000050">
    <property type="protein sequence ID" value="MRX73894.1"/>
    <property type="molecule type" value="Genomic_DNA"/>
</dbReference>
<comment type="caution">
    <text evidence="6">The sequence shown here is derived from an EMBL/GenBank/DDBJ whole genome shotgun (WGS) entry which is preliminary data.</text>
</comment>
<dbReference type="RefSeq" id="WP_154309352.1">
    <property type="nucleotide sequence ID" value="NZ_WKKI01000050.1"/>
</dbReference>
<sequence>MANNKFGQQTSTGTNVQEVRQQNSQAAQGQGQFGSEFASETDVQHVKQANRQAEANKQQNS</sequence>
<accession>A0A7X2M1A0</accession>
<feature type="compositionally biased region" description="Polar residues" evidence="5">
    <location>
        <begin position="47"/>
        <end position="61"/>
    </location>
</feature>
<evidence type="ECO:0000256" key="2">
    <source>
        <dbReference type="ARBA" id="ARBA00014721"/>
    </source>
</evidence>
<comment type="similarity">
    <text evidence="1">Belongs to the gamma-type SASP family.</text>
</comment>
<dbReference type="Proteomes" id="UP000448867">
    <property type="component" value="Unassembled WGS sequence"/>
</dbReference>
<evidence type="ECO:0000256" key="3">
    <source>
        <dbReference type="ARBA" id="ARBA00022737"/>
    </source>
</evidence>
<evidence type="ECO:0000313" key="7">
    <source>
        <dbReference type="Proteomes" id="UP000448867"/>
    </source>
</evidence>
<feature type="compositionally biased region" description="Low complexity" evidence="5">
    <location>
        <begin position="21"/>
        <end position="38"/>
    </location>
</feature>
<dbReference type="GO" id="GO:0030435">
    <property type="term" value="P:sporulation resulting in formation of a cellular spore"/>
    <property type="evidence" value="ECO:0007669"/>
    <property type="project" value="UniProtKB-KW"/>
</dbReference>
<feature type="compositionally biased region" description="Polar residues" evidence="5">
    <location>
        <begin position="1"/>
        <end position="20"/>
    </location>
</feature>
<reference evidence="6 7" key="1">
    <citation type="submission" date="2019-11" db="EMBL/GenBank/DDBJ databases">
        <title>Bacillus lacus genome.</title>
        <authorList>
            <person name="Allen C.J."/>
            <person name="Newman J.D."/>
        </authorList>
    </citation>
    <scope>NUCLEOTIDE SEQUENCE [LARGE SCALE GENOMIC DNA]</scope>
    <source>
        <strain evidence="6 7">KCTC 33946</strain>
    </source>
</reference>
<keyword evidence="7" id="KW-1185">Reference proteome</keyword>
<feature type="region of interest" description="Disordered" evidence="5">
    <location>
        <begin position="1"/>
        <end position="61"/>
    </location>
</feature>
<dbReference type="Pfam" id="PF04259">
    <property type="entry name" value="SASP_gamma"/>
    <property type="match status" value="1"/>
</dbReference>
<protein>
    <recommendedName>
        <fullName evidence="2">Small, acid-soluble spore protein gamma-type</fullName>
    </recommendedName>
</protein>
<dbReference type="InterPro" id="IPR006341">
    <property type="entry name" value="Spore_gamma"/>
</dbReference>
<keyword evidence="3" id="KW-0677">Repeat</keyword>
<evidence type="ECO:0000256" key="1">
    <source>
        <dbReference type="ARBA" id="ARBA00006710"/>
    </source>
</evidence>
<dbReference type="NCBIfam" id="TIGR01442">
    <property type="entry name" value="SASP_gamma"/>
    <property type="match status" value="1"/>
</dbReference>
<organism evidence="6 7">
    <name type="scientific">Metabacillus lacus</name>
    <dbReference type="NCBI Taxonomy" id="1983721"/>
    <lineage>
        <taxon>Bacteria</taxon>
        <taxon>Bacillati</taxon>
        <taxon>Bacillota</taxon>
        <taxon>Bacilli</taxon>
        <taxon>Bacillales</taxon>
        <taxon>Bacillaceae</taxon>
        <taxon>Metabacillus</taxon>
    </lineage>
</organism>
<evidence type="ECO:0000313" key="6">
    <source>
        <dbReference type="EMBL" id="MRX73894.1"/>
    </source>
</evidence>
<proteinExistence type="inferred from homology"/>
<evidence type="ECO:0000256" key="5">
    <source>
        <dbReference type="SAM" id="MobiDB-lite"/>
    </source>
</evidence>
<evidence type="ECO:0000256" key="4">
    <source>
        <dbReference type="ARBA" id="ARBA00022969"/>
    </source>
</evidence>
<dbReference type="AlphaFoldDB" id="A0A7X2M1A0"/>
<gene>
    <name evidence="6" type="ORF">GJU40_17300</name>
</gene>
<keyword evidence="4" id="KW-0749">Sporulation</keyword>